<dbReference type="SUPFAM" id="SSF55729">
    <property type="entry name" value="Acyl-CoA N-acyltransferases (Nat)"/>
    <property type="match status" value="1"/>
</dbReference>
<evidence type="ECO:0000256" key="2">
    <source>
        <dbReference type="ARBA" id="ARBA00023315"/>
    </source>
</evidence>
<evidence type="ECO:0000313" key="5">
    <source>
        <dbReference type="EMBL" id="GAA1728608.1"/>
    </source>
</evidence>
<dbReference type="GO" id="GO:0005840">
    <property type="term" value="C:ribosome"/>
    <property type="evidence" value="ECO:0007669"/>
    <property type="project" value="UniProtKB-KW"/>
</dbReference>
<keyword evidence="6" id="KW-1185">Reference proteome</keyword>
<dbReference type="InterPro" id="IPR016181">
    <property type="entry name" value="Acyl_CoA_acyltransferase"/>
</dbReference>
<reference evidence="5 6" key="1">
    <citation type="journal article" date="2019" name="Int. J. Syst. Evol. Microbiol.">
        <title>The Global Catalogue of Microorganisms (GCM) 10K type strain sequencing project: providing services to taxonomists for standard genome sequencing and annotation.</title>
        <authorList>
            <consortium name="The Broad Institute Genomics Platform"/>
            <consortium name="The Broad Institute Genome Sequencing Center for Infectious Disease"/>
            <person name="Wu L."/>
            <person name="Ma J."/>
        </authorList>
    </citation>
    <scope>NUCLEOTIDE SEQUENCE [LARGE SCALE GENOMIC DNA]</scope>
    <source>
        <strain evidence="5 6">JCM 15589</strain>
    </source>
</reference>
<dbReference type="PROSITE" id="PS51186">
    <property type="entry name" value="GNAT"/>
    <property type="match status" value="1"/>
</dbReference>
<evidence type="ECO:0000259" key="4">
    <source>
        <dbReference type="PROSITE" id="PS51186"/>
    </source>
</evidence>
<name>A0ABN2JIL4_9MICO</name>
<evidence type="ECO:0000256" key="3">
    <source>
        <dbReference type="ARBA" id="ARBA00038502"/>
    </source>
</evidence>
<keyword evidence="5" id="KW-0687">Ribonucleoprotein</keyword>
<keyword evidence="5" id="KW-0689">Ribosomal protein</keyword>
<dbReference type="InterPro" id="IPR051531">
    <property type="entry name" value="N-acetyltransferase"/>
</dbReference>
<dbReference type="InterPro" id="IPR000182">
    <property type="entry name" value="GNAT_dom"/>
</dbReference>
<evidence type="ECO:0000313" key="6">
    <source>
        <dbReference type="Proteomes" id="UP001501138"/>
    </source>
</evidence>
<dbReference type="Gene3D" id="3.40.630.30">
    <property type="match status" value="1"/>
</dbReference>
<accession>A0ABN2JIL4</accession>
<evidence type="ECO:0000256" key="1">
    <source>
        <dbReference type="ARBA" id="ARBA00022679"/>
    </source>
</evidence>
<dbReference type="RefSeq" id="WP_344248811.1">
    <property type="nucleotide sequence ID" value="NZ_BAAAPM010000005.1"/>
</dbReference>
<gene>
    <name evidence="5" type="primary">rimJ</name>
    <name evidence="5" type="ORF">GCM10009809_25240</name>
</gene>
<proteinExistence type="inferred from homology"/>
<organism evidence="5 6">
    <name type="scientific">Isoptericola hypogeus</name>
    <dbReference type="NCBI Taxonomy" id="300179"/>
    <lineage>
        <taxon>Bacteria</taxon>
        <taxon>Bacillati</taxon>
        <taxon>Actinomycetota</taxon>
        <taxon>Actinomycetes</taxon>
        <taxon>Micrococcales</taxon>
        <taxon>Promicromonosporaceae</taxon>
        <taxon>Isoptericola</taxon>
    </lineage>
</organism>
<feature type="domain" description="N-acetyltransferase" evidence="4">
    <location>
        <begin position="14"/>
        <end position="183"/>
    </location>
</feature>
<comment type="similarity">
    <text evidence="3">Belongs to the acetyltransferase family. RimJ subfamily.</text>
</comment>
<keyword evidence="1" id="KW-0808">Transferase</keyword>
<dbReference type="EMBL" id="BAAAPM010000005">
    <property type="protein sequence ID" value="GAA1728608.1"/>
    <property type="molecule type" value="Genomic_DNA"/>
</dbReference>
<dbReference type="PANTHER" id="PTHR43792:SF8">
    <property type="entry name" value="[RIBOSOMAL PROTEIN US5]-ALANINE N-ACETYLTRANSFERASE"/>
    <property type="match status" value="1"/>
</dbReference>
<dbReference type="PANTHER" id="PTHR43792">
    <property type="entry name" value="GNAT FAMILY, PUTATIVE (AFU_ORTHOLOGUE AFUA_3G00765)-RELATED-RELATED"/>
    <property type="match status" value="1"/>
</dbReference>
<dbReference type="Pfam" id="PF13302">
    <property type="entry name" value="Acetyltransf_3"/>
    <property type="match status" value="1"/>
</dbReference>
<protein>
    <submittedName>
        <fullName evidence="5">Ribosomal protein S5-alanine N-acetyltransferase</fullName>
    </submittedName>
</protein>
<comment type="caution">
    <text evidence="5">The sequence shown here is derived from an EMBL/GenBank/DDBJ whole genome shotgun (WGS) entry which is preliminary data.</text>
</comment>
<keyword evidence="2" id="KW-0012">Acyltransferase</keyword>
<sequence length="183" mass="20404">MPNSPVSIPLTSDVTLRLLHRDDGTALADAYDRNREHLEPWEPARPVTFYAAEYHARQVPVQLLEHSSGRSVPLVMERDGEIVGRVNLSDIVRGSFCSAHLGYWVDGRLAGRGLMTAAVEAACAHARDELGLHRVQAATLLHNEASQRVLARTAFERIGTAPRYLKIAGQWQDHALFQRILHD</sequence>
<dbReference type="Proteomes" id="UP001501138">
    <property type="component" value="Unassembled WGS sequence"/>
</dbReference>